<accession>A0A1F8AV23</accession>
<sequence length="111" mass="13025">MEKGETISSSKLSKPADFMTLQKAIDLGEYDPGYLSTFPEWQMLSPHVQLQHIKQGLDNRERQLITQWAEVVNVIDFSKKPQLQVALRNIEKQLKKVHSDRERYYLEYSSK</sequence>
<name>A0A1F8AV23_9BACT</name>
<proteinExistence type="predicted"/>
<comment type="caution">
    <text evidence="1">The sequence shown here is derived from an EMBL/GenBank/DDBJ whole genome shotgun (WGS) entry which is preliminary data.</text>
</comment>
<protein>
    <submittedName>
        <fullName evidence="1">Uncharacterized protein</fullName>
    </submittedName>
</protein>
<dbReference type="EMBL" id="MGGW01000001">
    <property type="protein sequence ID" value="OGM55581.1"/>
    <property type="molecule type" value="Genomic_DNA"/>
</dbReference>
<gene>
    <name evidence="1" type="ORF">A3E44_04955</name>
</gene>
<evidence type="ECO:0000313" key="2">
    <source>
        <dbReference type="Proteomes" id="UP000178603"/>
    </source>
</evidence>
<organism evidence="1 2">
    <name type="scientific">Candidatus Woesebacteria bacterium RIFCSPHIGHO2_12_FULL_41_24</name>
    <dbReference type="NCBI Taxonomy" id="1802510"/>
    <lineage>
        <taxon>Bacteria</taxon>
        <taxon>Candidatus Woeseibacteriota</taxon>
    </lineage>
</organism>
<dbReference type="AlphaFoldDB" id="A0A1F8AV23"/>
<evidence type="ECO:0000313" key="1">
    <source>
        <dbReference type="EMBL" id="OGM55581.1"/>
    </source>
</evidence>
<reference evidence="1 2" key="1">
    <citation type="journal article" date="2016" name="Nat. Commun.">
        <title>Thousands of microbial genomes shed light on interconnected biogeochemical processes in an aquifer system.</title>
        <authorList>
            <person name="Anantharaman K."/>
            <person name="Brown C.T."/>
            <person name="Hug L.A."/>
            <person name="Sharon I."/>
            <person name="Castelle C.J."/>
            <person name="Probst A.J."/>
            <person name="Thomas B.C."/>
            <person name="Singh A."/>
            <person name="Wilkins M.J."/>
            <person name="Karaoz U."/>
            <person name="Brodie E.L."/>
            <person name="Williams K.H."/>
            <person name="Hubbard S.S."/>
            <person name="Banfield J.F."/>
        </authorList>
    </citation>
    <scope>NUCLEOTIDE SEQUENCE [LARGE SCALE GENOMIC DNA]</scope>
</reference>
<dbReference type="Proteomes" id="UP000178603">
    <property type="component" value="Unassembled WGS sequence"/>
</dbReference>